<accession>A0A6B9G4B6</accession>
<dbReference type="Proteomes" id="UP000502005">
    <property type="component" value="Plasmid pNE1A"/>
</dbReference>
<organism evidence="1 2">
    <name type="scientific">Pantoea cypripedii</name>
    <name type="common">Pectobacterium cypripedii</name>
    <name type="synonym">Erwinia cypripedii</name>
    <dbReference type="NCBI Taxonomy" id="55209"/>
    <lineage>
        <taxon>Bacteria</taxon>
        <taxon>Pseudomonadati</taxon>
        <taxon>Pseudomonadota</taxon>
        <taxon>Gammaproteobacteria</taxon>
        <taxon>Enterobacterales</taxon>
        <taxon>Erwiniaceae</taxon>
        <taxon>Pantoea</taxon>
    </lineage>
</organism>
<proteinExistence type="predicted"/>
<protein>
    <submittedName>
        <fullName evidence="1">Uncharacterized protein</fullName>
    </submittedName>
</protein>
<evidence type="ECO:0000313" key="1">
    <source>
        <dbReference type="EMBL" id="QGY31858.1"/>
    </source>
</evidence>
<keyword evidence="1" id="KW-0614">Plasmid</keyword>
<dbReference type="EMBL" id="CP024769">
    <property type="protein sequence ID" value="QGY31858.1"/>
    <property type="molecule type" value="Genomic_DNA"/>
</dbReference>
<sequence>MMAISKVADETYFITGNCFRQAWQLLPGMIAAIINDDNADDSQYVILVNQMIKSLRNDDVC</sequence>
<dbReference type="AlphaFoldDB" id="A0A6B9G4B6"/>
<name>A0A6B9G4B6_PANCY</name>
<gene>
    <name evidence="1" type="ORF">CUN67_23025</name>
</gene>
<reference evidence="1 2" key="1">
    <citation type="submission" date="2017-11" db="EMBL/GenBank/DDBJ databases">
        <title>Genome sequence of Pantoea cypripedii NE1.</title>
        <authorList>
            <person name="Nascimento F.X."/>
        </authorList>
    </citation>
    <scope>NUCLEOTIDE SEQUENCE [LARGE SCALE GENOMIC DNA]</scope>
    <source>
        <strain evidence="1 2">NE1</strain>
        <plasmid evidence="2">pne1a</plasmid>
    </source>
</reference>
<geneLocation type="plasmid" evidence="2">
    <name>pne1a</name>
</geneLocation>
<evidence type="ECO:0000313" key="2">
    <source>
        <dbReference type="Proteomes" id="UP000502005"/>
    </source>
</evidence>